<protein>
    <recommendedName>
        <fullName evidence="3">NinB protein</fullName>
    </recommendedName>
</protein>
<organism evidence="1 2">
    <name type="scientific">Chryseobacterium defluvii</name>
    <dbReference type="NCBI Taxonomy" id="160396"/>
    <lineage>
        <taxon>Bacteria</taxon>
        <taxon>Pseudomonadati</taxon>
        <taxon>Bacteroidota</taxon>
        <taxon>Flavobacteriia</taxon>
        <taxon>Flavobacteriales</taxon>
        <taxon>Weeksellaceae</taxon>
        <taxon>Chryseobacterium group</taxon>
        <taxon>Chryseobacterium</taxon>
    </lineage>
</organism>
<gene>
    <name evidence="1" type="ORF">BCF58_0267</name>
</gene>
<comment type="caution">
    <text evidence="1">The sequence shown here is derived from an EMBL/GenBank/DDBJ whole genome shotgun (WGS) entry which is preliminary data.</text>
</comment>
<evidence type="ECO:0000313" key="1">
    <source>
        <dbReference type="EMBL" id="RKT01056.1"/>
    </source>
</evidence>
<accession>A0A495SLU5</accession>
<name>A0A495SLU5_9FLAO</name>
<evidence type="ECO:0000313" key="2">
    <source>
        <dbReference type="Proteomes" id="UP000272428"/>
    </source>
</evidence>
<dbReference type="Gene3D" id="1.10.3790.10">
    <property type="entry name" value="NinB"/>
    <property type="match status" value="1"/>
</dbReference>
<evidence type="ECO:0008006" key="3">
    <source>
        <dbReference type="Google" id="ProtNLM"/>
    </source>
</evidence>
<sequence>MKAIEIETIIREGKFRQNLDLIKQAAQKYEGKEIIVIFKRKYKKRSNYQNSFYWGVWIPILQRAIHETWGEIRSAEDVHDIIKMNCNYEEKINEETGSFIRVPQSSTKLNTYEWENEFKQKIRQFALDFFNVVLPEPNEQLKIDM</sequence>
<dbReference type="InterPro" id="IPR036619">
    <property type="entry name" value="NinB_sf"/>
</dbReference>
<proteinExistence type="predicted"/>
<reference evidence="1 2" key="1">
    <citation type="submission" date="2018-10" db="EMBL/GenBank/DDBJ databases">
        <title>Genomic Encyclopedia of Archaeal and Bacterial Type Strains, Phase II (KMG-II): from individual species to whole genera.</title>
        <authorList>
            <person name="Goeker M."/>
        </authorList>
    </citation>
    <scope>NUCLEOTIDE SEQUENCE [LARGE SCALE GENOMIC DNA]</scope>
    <source>
        <strain evidence="1 2">DSM 14219</strain>
    </source>
</reference>
<keyword evidence="2" id="KW-1185">Reference proteome</keyword>
<dbReference type="EMBL" id="RBXB01000001">
    <property type="protein sequence ID" value="RKT01056.1"/>
    <property type="molecule type" value="Genomic_DNA"/>
</dbReference>
<dbReference type="RefSeq" id="WP_121460004.1">
    <property type="nucleotide sequence ID" value="NZ_RBXB01000001.1"/>
</dbReference>
<dbReference type="OrthoDB" id="672418at2"/>
<dbReference type="AlphaFoldDB" id="A0A495SLU5"/>
<dbReference type="Proteomes" id="UP000272428">
    <property type="component" value="Unassembled WGS sequence"/>
</dbReference>